<evidence type="ECO:0000313" key="9">
    <source>
        <dbReference type="Proteomes" id="UP000199595"/>
    </source>
</evidence>
<protein>
    <submittedName>
        <fullName evidence="8">MFS transporter, UMF1 family</fullName>
    </submittedName>
</protein>
<organism evidence="8 9">
    <name type="scientific">Lutibacter oricola</name>
    <dbReference type="NCBI Taxonomy" id="762486"/>
    <lineage>
        <taxon>Bacteria</taxon>
        <taxon>Pseudomonadati</taxon>
        <taxon>Bacteroidota</taxon>
        <taxon>Flavobacteriia</taxon>
        <taxon>Flavobacteriales</taxon>
        <taxon>Flavobacteriaceae</taxon>
        <taxon>Lutibacter</taxon>
    </lineage>
</organism>
<dbReference type="InterPro" id="IPR020846">
    <property type="entry name" value="MFS_dom"/>
</dbReference>
<accession>A0A1H3EUZ0</accession>
<dbReference type="PANTHER" id="PTHR23519">
    <property type="entry name" value="AUTOPHAGY-RELATED PROTEIN 22"/>
    <property type="match status" value="1"/>
</dbReference>
<feature type="transmembrane region" description="Helical" evidence="6">
    <location>
        <begin position="352"/>
        <end position="370"/>
    </location>
</feature>
<keyword evidence="5 6" id="KW-0472">Membrane</keyword>
<dbReference type="Gene3D" id="1.20.1250.20">
    <property type="entry name" value="MFS general substrate transporter like domains"/>
    <property type="match status" value="1"/>
</dbReference>
<feature type="transmembrane region" description="Helical" evidence="6">
    <location>
        <begin position="106"/>
        <end position="124"/>
    </location>
</feature>
<feature type="transmembrane region" description="Helical" evidence="6">
    <location>
        <begin position="424"/>
        <end position="442"/>
    </location>
</feature>
<dbReference type="AlphaFoldDB" id="A0A1H3EUZ0"/>
<dbReference type="GO" id="GO:0022857">
    <property type="term" value="F:transmembrane transporter activity"/>
    <property type="evidence" value="ECO:0007669"/>
    <property type="project" value="InterPro"/>
</dbReference>
<feature type="transmembrane region" description="Helical" evidence="6">
    <location>
        <begin position="21"/>
        <end position="48"/>
    </location>
</feature>
<feature type="transmembrane region" description="Helical" evidence="6">
    <location>
        <begin position="130"/>
        <end position="151"/>
    </location>
</feature>
<evidence type="ECO:0000256" key="3">
    <source>
        <dbReference type="ARBA" id="ARBA00022692"/>
    </source>
</evidence>
<comment type="subcellular location">
    <subcellularLocation>
        <location evidence="1">Endomembrane system</location>
        <topology evidence="1">Multi-pass membrane protein</topology>
    </subcellularLocation>
</comment>
<feature type="transmembrane region" description="Helical" evidence="6">
    <location>
        <begin position="172"/>
        <end position="191"/>
    </location>
</feature>
<dbReference type="GO" id="GO:0012505">
    <property type="term" value="C:endomembrane system"/>
    <property type="evidence" value="ECO:0007669"/>
    <property type="project" value="UniProtKB-SubCell"/>
</dbReference>
<dbReference type="PANTHER" id="PTHR23519:SF1">
    <property type="entry name" value="AUTOPHAGY-RELATED PROTEIN 22"/>
    <property type="match status" value="1"/>
</dbReference>
<keyword evidence="4 6" id="KW-1133">Transmembrane helix</keyword>
<dbReference type="InterPro" id="IPR024671">
    <property type="entry name" value="Atg22-like"/>
</dbReference>
<evidence type="ECO:0000256" key="6">
    <source>
        <dbReference type="SAM" id="Phobius"/>
    </source>
</evidence>
<feature type="transmembrane region" description="Helical" evidence="6">
    <location>
        <begin position="297"/>
        <end position="315"/>
    </location>
</feature>
<evidence type="ECO:0000256" key="4">
    <source>
        <dbReference type="ARBA" id="ARBA00022989"/>
    </source>
</evidence>
<evidence type="ECO:0000259" key="7">
    <source>
        <dbReference type="PROSITE" id="PS50850"/>
    </source>
</evidence>
<dbReference type="Pfam" id="PF11700">
    <property type="entry name" value="ATG22"/>
    <property type="match status" value="1"/>
</dbReference>
<dbReference type="SUPFAM" id="SSF103473">
    <property type="entry name" value="MFS general substrate transporter"/>
    <property type="match status" value="1"/>
</dbReference>
<evidence type="ECO:0000256" key="2">
    <source>
        <dbReference type="ARBA" id="ARBA00022448"/>
    </source>
</evidence>
<dbReference type="InterPro" id="IPR036259">
    <property type="entry name" value="MFS_trans_sf"/>
</dbReference>
<dbReference type="EMBL" id="FNNJ01000010">
    <property type="protein sequence ID" value="SDX81908.1"/>
    <property type="molecule type" value="Genomic_DNA"/>
</dbReference>
<feature type="transmembrane region" description="Helical" evidence="6">
    <location>
        <begin position="263"/>
        <end position="285"/>
    </location>
</feature>
<keyword evidence="9" id="KW-1185">Reference proteome</keyword>
<gene>
    <name evidence="8" type="ORF">SAMN05444411_11016</name>
</gene>
<feature type="transmembrane region" description="Helical" evidence="6">
    <location>
        <begin position="327"/>
        <end position="346"/>
    </location>
</feature>
<evidence type="ECO:0000256" key="1">
    <source>
        <dbReference type="ARBA" id="ARBA00004127"/>
    </source>
</evidence>
<evidence type="ECO:0000313" key="8">
    <source>
        <dbReference type="EMBL" id="SDX81908.1"/>
    </source>
</evidence>
<sequence length="448" mass="50376">MNRSLKENGFFIMLKKGDKKLINAWAFYDWANSVYSLVISTAVFPIYYSGLTEAFQNVEGQITFLGTQWNPTTLYNYTLAFSFLIVAFISPILSGIADYTGNKLKFLKFFCLLGSISVASLYFFEGKDTLWIGILATIFASIGFWGSIVFYNAYLPEVAHPEDQDKVSAKGFMLGYLGSILLLTTCLFAINNFDLLGLESKAMASRLTFVVVGVWWFGFAQITYRRLPNNVYNKKPAKDFIWKGFYELKLVLKELKQHPELKFFLSSFFMFSVGVQTIILMAGIFGSKELGLPTSDLILVIILVQFVGIAGAFLFSRLSKIIGNIKALMLTIIIWGAVCFIAFMLDKKQENINLYFYGLGALIGLVMGAIQSLSRSTYSKLLPDTKDHATYFSFYDVTEKIAIVIGMFGFGLLNSIFGSMQYSVLFLAVFFLISVVLLNFVGKTKYVQ</sequence>
<dbReference type="Proteomes" id="UP000199595">
    <property type="component" value="Unassembled WGS sequence"/>
</dbReference>
<dbReference type="InterPro" id="IPR050495">
    <property type="entry name" value="ATG22/LtaA_families"/>
</dbReference>
<proteinExistence type="predicted"/>
<name>A0A1H3EUZ0_9FLAO</name>
<reference evidence="8 9" key="1">
    <citation type="submission" date="2016-10" db="EMBL/GenBank/DDBJ databases">
        <authorList>
            <person name="de Groot N.N."/>
        </authorList>
    </citation>
    <scope>NUCLEOTIDE SEQUENCE [LARGE SCALE GENOMIC DNA]</scope>
    <source>
        <strain evidence="8 9">DSM 24956</strain>
    </source>
</reference>
<dbReference type="STRING" id="762486.SAMN05444411_11016"/>
<feature type="transmembrane region" description="Helical" evidence="6">
    <location>
        <begin position="203"/>
        <end position="224"/>
    </location>
</feature>
<evidence type="ECO:0000256" key="5">
    <source>
        <dbReference type="ARBA" id="ARBA00023136"/>
    </source>
</evidence>
<keyword evidence="2" id="KW-0813">Transport</keyword>
<keyword evidence="3 6" id="KW-0812">Transmembrane</keyword>
<feature type="transmembrane region" description="Helical" evidence="6">
    <location>
        <begin position="74"/>
        <end position="94"/>
    </location>
</feature>
<feature type="domain" description="Major facilitator superfamily (MFS) profile" evidence="7">
    <location>
        <begin position="260"/>
        <end position="448"/>
    </location>
</feature>
<dbReference type="PROSITE" id="PS50850">
    <property type="entry name" value="MFS"/>
    <property type="match status" value="1"/>
</dbReference>